<gene>
    <name evidence="3" type="ORF">Q4610_15050</name>
</gene>
<dbReference type="PROSITE" id="PS00166">
    <property type="entry name" value="ENOYL_COA_HYDRATASE"/>
    <property type="match status" value="1"/>
</dbReference>
<dbReference type="Proteomes" id="UP001176471">
    <property type="component" value="Unassembled WGS sequence"/>
</dbReference>
<dbReference type="EMBL" id="JAUQOM010000008">
    <property type="protein sequence ID" value="MDO7836366.1"/>
    <property type="molecule type" value="Genomic_DNA"/>
</dbReference>
<evidence type="ECO:0000313" key="3">
    <source>
        <dbReference type="EMBL" id="MDO7836366.1"/>
    </source>
</evidence>
<evidence type="ECO:0000256" key="2">
    <source>
        <dbReference type="RuleBase" id="RU003707"/>
    </source>
</evidence>
<comment type="similarity">
    <text evidence="1 2">Belongs to the enoyl-CoA hydratase/isomerase family.</text>
</comment>
<organism evidence="3 4">
    <name type="scientific">Sphingobium cyanobacteriorum</name>
    <dbReference type="NCBI Taxonomy" id="3063954"/>
    <lineage>
        <taxon>Bacteria</taxon>
        <taxon>Pseudomonadati</taxon>
        <taxon>Pseudomonadota</taxon>
        <taxon>Alphaproteobacteria</taxon>
        <taxon>Sphingomonadales</taxon>
        <taxon>Sphingomonadaceae</taxon>
        <taxon>Sphingobium</taxon>
    </lineage>
</organism>
<comment type="caution">
    <text evidence="3">The sequence shown here is derived from an EMBL/GenBank/DDBJ whole genome shotgun (WGS) entry which is preliminary data.</text>
</comment>
<dbReference type="Gene3D" id="1.10.12.10">
    <property type="entry name" value="Lyase 2-enoyl-coa Hydratase, Chain A, domain 2"/>
    <property type="match status" value="1"/>
</dbReference>
<reference evidence="3" key="1">
    <citation type="submission" date="2023-07" db="EMBL/GenBank/DDBJ databases">
        <title>Bacterial whole genome sequence for Sphingobium sp. HBC34.</title>
        <authorList>
            <person name="Le V."/>
            <person name="Ko S.-R."/>
            <person name="Ahn C.-Y."/>
            <person name="Oh H.-M."/>
        </authorList>
    </citation>
    <scope>NUCLEOTIDE SEQUENCE</scope>
    <source>
        <strain evidence="3">HBC34</strain>
    </source>
</reference>
<dbReference type="InterPro" id="IPR029045">
    <property type="entry name" value="ClpP/crotonase-like_dom_sf"/>
</dbReference>
<dbReference type="PANTHER" id="PTHR43459:SF1">
    <property type="entry name" value="EG:BACN32G11.4 PROTEIN"/>
    <property type="match status" value="1"/>
</dbReference>
<accession>A0ABT8ZSD9</accession>
<protein>
    <submittedName>
        <fullName evidence="3">Enoyl-CoA hydratase/isomerase family protein</fullName>
    </submittedName>
</protein>
<keyword evidence="4" id="KW-1185">Reference proteome</keyword>
<evidence type="ECO:0000256" key="1">
    <source>
        <dbReference type="ARBA" id="ARBA00005254"/>
    </source>
</evidence>
<dbReference type="PANTHER" id="PTHR43459">
    <property type="entry name" value="ENOYL-COA HYDRATASE"/>
    <property type="match status" value="1"/>
</dbReference>
<sequence>MGKDLVLVAIDNGIATVTLNDPPKRNAFSKRMREELIEVFSELNETPECRAIVLTGADGTFCSGGDISEMETRTQMVARSRLVVTTDLARLMLTGPKPIIAAVEGAAMGAGLTIASACDYCVTASNARLCFAFARVGLLPDTSAFWIVPRRVGLAKAQELFSLARTFDAAEAHRINLVNEVVEPGTALARARAVAAEYAAMPPVTTAILRGVFAQGFASLESAIQFELVAQPLMQKTADHAEAVAAFRGKRKPSFKGD</sequence>
<dbReference type="SUPFAM" id="SSF52096">
    <property type="entry name" value="ClpP/crotonase"/>
    <property type="match status" value="1"/>
</dbReference>
<dbReference type="InterPro" id="IPR018376">
    <property type="entry name" value="Enoyl-CoA_hyd/isom_CS"/>
</dbReference>
<name>A0ABT8ZSD9_9SPHN</name>
<dbReference type="InterPro" id="IPR014748">
    <property type="entry name" value="Enoyl-CoA_hydra_C"/>
</dbReference>
<dbReference type="CDD" id="cd06558">
    <property type="entry name" value="crotonase-like"/>
    <property type="match status" value="1"/>
</dbReference>
<dbReference type="RefSeq" id="WP_304536787.1">
    <property type="nucleotide sequence ID" value="NZ_JAUQOM010000008.1"/>
</dbReference>
<dbReference type="Pfam" id="PF00378">
    <property type="entry name" value="ECH_1"/>
    <property type="match status" value="1"/>
</dbReference>
<dbReference type="InterPro" id="IPR001753">
    <property type="entry name" value="Enoyl-CoA_hydra/iso"/>
</dbReference>
<dbReference type="Gene3D" id="3.90.226.10">
    <property type="entry name" value="2-enoyl-CoA Hydratase, Chain A, domain 1"/>
    <property type="match status" value="1"/>
</dbReference>
<evidence type="ECO:0000313" key="4">
    <source>
        <dbReference type="Proteomes" id="UP001176471"/>
    </source>
</evidence>
<proteinExistence type="inferred from homology"/>